<dbReference type="InterPro" id="IPR043426">
    <property type="entry name" value="MltB-like"/>
</dbReference>
<gene>
    <name evidence="3" type="ORF">ACFOKA_03845</name>
</gene>
<evidence type="ECO:0000313" key="3">
    <source>
        <dbReference type="EMBL" id="MFC3051033.1"/>
    </source>
</evidence>
<name>A0ABV7D1J8_9PROT</name>
<dbReference type="InterPro" id="IPR031304">
    <property type="entry name" value="SLT_2"/>
</dbReference>
<comment type="caution">
    <text evidence="3">The sequence shown here is derived from an EMBL/GenBank/DDBJ whole genome shotgun (WGS) entry which is preliminary data.</text>
</comment>
<evidence type="ECO:0000313" key="4">
    <source>
        <dbReference type="Proteomes" id="UP001595444"/>
    </source>
</evidence>
<feature type="domain" description="Transglycosylase SLT" evidence="2">
    <location>
        <begin position="37"/>
        <end position="345"/>
    </location>
</feature>
<dbReference type="RefSeq" id="WP_194212149.1">
    <property type="nucleotide sequence ID" value="NZ_CP061205.1"/>
</dbReference>
<dbReference type="Proteomes" id="UP001595444">
    <property type="component" value="Unassembled WGS sequence"/>
</dbReference>
<dbReference type="InterPro" id="IPR011970">
    <property type="entry name" value="MltB_2"/>
</dbReference>
<reference evidence="4" key="1">
    <citation type="journal article" date="2019" name="Int. J. Syst. Evol. Microbiol.">
        <title>The Global Catalogue of Microorganisms (GCM) 10K type strain sequencing project: providing services to taxonomists for standard genome sequencing and annotation.</title>
        <authorList>
            <consortium name="The Broad Institute Genomics Platform"/>
            <consortium name="The Broad Institute Genome Sequencing Center for Infectious Disease"/>
            <person name="Wu L."/>
            <person name="Ma J."/>
        </authorList>
    </citation>
    <scope>NUCLEOTIDE SEQUENCE [LARGE SCALE GENOMIC DNA]</scope>
    <source>
        <strain evidence="4">KCTC 62164</strain>
    </source>
</reference>
<proteinExistence type="predicted"/>
<keyword evidence="1" id="KW-0732">Signal</keyword>
<protein>
    <submittedName>
        <fullName evidence="3">Lytic transglycosylase domain-containing protein</fullName>
    </submittedName>
</protein>
<dbReference type="Gene3D" id="1.10.8.350">
    <property type="entry name" value="Bacterial muramidase"/>
    <property type="match status" value="1"/>
</dbReference>
<sequence>MLFLRGTISLYLIASMVLAHNLSAQDASSTVEEDAAFQSWLQGVRTEALNKGISEATLNSVLPTIHPIKRVISQDRNQPEVKQTYVAYLQSRVSQWRREKGAAMMVEHEPALSAAAAKYGVQNRFIAAIWGIETNYGTVPLTYSVFDAVATLAYDTRRGPRFRRELFASLEILDKGYAHPDNMKGSWAGAMGQPQFMPEAYLAYAVDMDGDGLRDIWDNKADVFGSIAHYLSSFGWKNNETWGRKVRLPKNGEHTLVGKQEDGLEPDKYCKSYKSLGVWKDLKEWQDLGLRRWDGSNLPDVQIPAALVFADEGDDEGYLVYRNFCSIMRYNPSFKYALSVGLLSDTIK</sequence>
<dbReference type="PANTHER" id="PTHR30163:SF8">
    <property type="entry name" value="LYTIC MUREIN TRANSGLYCOSYLASE"/>
    <property type="match status" value="1"/>
</dbReference>
<dbReference type="Pfam" id="PF13406">
    <property type="entry name" value="SLT_2"/>
    <property type="match status" value="1"/>
</dbReference>
<dbReference type="NCBIfam" id="TIGR02283">
    <property type="entry name" value="MltB_2"/>
    <property type="match status" value="1"/>
</dbReference>
<organism evidence="3 4">
    <name type="scientific">Kordiimonas pumila</name>
    <dbReference type="NCBI Taxonomy" id="2161677"/>
    <lineage>
        <taxon>Bacteria</taxon>
        <taxon>Pseudomonadati</taxon>
        <taxon>Pseudomonadota</taxon>
        <taxon>Alphaproteobacteria</taxon>
        <taxon>Kordiimonadales</taxon>
        <taxon>Kordiimonadaceae</taxon>
        <taxon>Kordiimonas</taxon>
    </lineage>
</organism>
<evidence type="ECO:0000256" key="1">
    <source>
        <dbReference type="SAM" id="SignalP"/>
    </source>
</evidence>
<dbReference type="EMBL" id="JBHRSL010000002">
    <property type="protein sequence ID" value="MFC3051033.1"/>
    <property type="molecule type" value="Genomic_DNA"/>
</dbReference>
<dbReference type="CDD" id="cd13399">
    <property type="entry name" value="Slt35-like"/>
    <property type="match status" value="1"/>
</dbReference>
<dbReference type="PANTHER" id="PTHR30163">
    <property type="entry name" value="MEMBRANE-BOUND LYTIC MUREIN TRANSGLYCOSYLASE B"/>
    <property type="match status" value="1"/>
</dbReference>
<dbReference type="Gene3D" id="1.10.530.10">
    <property type="match status" value="1"/>
</dbReference>
<evidence type="ECO:0000259" key="2">
    <source>
        <dbReference type="Pfam" id="PF13406"/>
    </source>
</evidence>
<feature type="signal peptide" evidence="1">
    <location>
        <begin position="1"/>
        <end position="19"/>
    </location>
</feature>
<dbReference type="InterPro" id="IPR023346">
    <property type="entry name" value="Lysozyme-like_dom_sf"/>
</dbReference>
<feature type="chain" id="PRO_5045258498" evidence="1">
    <location>
        <begin position="20"/>
        <end position="348"/>
    </location>
</feature>
<keyword evidence="4" id="KW-1185">Reference proteome</keyword>
<accession>A0ABV7D1J8</accession>
<dbReference type="SUPFAM" id="SSF53955">
    <property type="entry name" value="Lysozyme-like"/>
    <property type="match status" value="1"/>
</dbReference>